<evidence type="ECO:0000313" key="3">
    <source>
        <dbReference type="EMBL" id="GJE58104.1"/>
    </source>
</evidence>
<reference evidence="3" key="1">
    <citation type="journal article" date="2021" name="Front. Microbiol.">
        <title>Comprehensive Comparative Genomics and Phenotyping of Methylobacterium Species.</title>
        <authorList>
            <person name="Alessa O."/>
            <person name="Ogura Y."/>
            <person name="Fujitani Y."/>
            <person name="Takami H."/>
            <person name="Hayashi T."/>
            <person name="Sahin N."/>
            <person name="Tani A."/>
        </authorList>
    </citation>
    <scope>NUCLEOTIDE SEQUENCE</scope>
    <source>
        <strain evidence="3">DSM 23632</strain>
    </source>
</reference>
<reference evidence="3" key="2">
    <citation type="submission" date="2021-08" db="EMBL/GenBank/DDBJ databases">
        <authorList>
            <person name="Tani A."/>
            <person name="Ola A."/>
            <person name="Ogura Y."/>
            <person name="Katsura K."/>
            <person name="Hayashi T."/>
        </authorList>
    </citation>
    <scope>NUCLEOTIDE SEQUENCE</scope>
    <source>
        <strain evidence="3">DSM 23632</strain>
    </source>
</reference>
<evidence type="ECO:0000256" key="1">
    <source>
        <dbReference type="SAM" id="MobiDB-lite"/>
    </source>
</evidence>
<accession>A0ABQ4TT88</accession>
<feature type="region of interest" description="Disordered" evidence="1">
    <location>
        <begin position="115"/>
        <end position="149"/>
    </location>
</feature>
<proteinExistence type="predicted"/>
<name>A0ABQ4TT88_9HYPH</name>
<comment type="caution">
    <text evidence="3">The sequence shown here is derived from an EMBL/GenBank/DDBJ whole genome shotgun (WGS) entry which is preliminary data.</text>
</comment>
<dbReference type="Proteomes" id="UP001055057">
    <property type="component" value="Unassembled WGS sequence"/>
</dbReference>
<gene>
    <name evidence="3" type="ORF">MPOCJGCO_0182</name>
</gene>
<dbReference type="RefSeq" id="WP_238180741.1">
    <property type="nucleotide sequence ID" value="NZ_BPRB01000010.1"/>
</dbReference>
<feature type="compositionally biased region" description="Low complexity" evidence="1">
    <location>
        <begin position="122"/>
        <end position="149"/>
    </location>
</feature>
<organism evidence="3 4">
    <name type="scientific">Methylobacterium trifolii</name>
    <dbReference type="NCBI Taxonomy" id="1003092"/>
    <lineage>
        <taxon>Bacteria</taxon>
        <taxon>Pseudomonadati</taxon>
        <taxon>Pseudomonadota</taxon>
        <taxon>Alphaproteobacteria</taxon>
        <taxon>Hyphomicrobiales</taxon>
        <taxon>Methylobacteriaceae</taxon>
        <taxon>Methylobacterium</taxon>
    </lineage>
</organism>
<sequence>MDAAYNSALSALAGSAIGAMASFATTWLTQHSQVVATLLVQDRARREALYGEFIREASTLFGDASRHDLDDPAKLVNLHAIVNKIRLFGGRILSRKPSVSCGALARPISPRTRISPSTLTFATPAPSIRSARSRRSAAGSWRSPAGQAQ</sequence>
<dbReference type="EMBL" id="BPRB01000010">
    <property type="protein sequence ID" value="GJE58104.1"/>
    <property type="molecule type" value="Genomic_DNA"/>
</dbReference>
<keyword evidence="4" id="KW-1185">Reference proteome</keyword>
<feature type="chain" id="PRO_5046651653" evidence="2">
    <location>
        <begin position="22"/>
        <end position="149"/>
    </location>
</feature>
<feature type="signal peptide" evidence="2">
    <location>
        <begin position="1"/>
        <end position="21"/>
    </location>
</feature>
<keyword evidence="2" id="KW-0732">Signal</keyword>
<evidence type="ECO:0000256" key="2">
    <source>
        <dbReference type="SAM" id="SignalP"/>
    </source>
</evidence>
<protein>
    <submittedName>
        <fullName evidence="3">Uncharacterized protein</fullName>
    </submittedName>
</protein>
<evidence type="ECO:0000313" key="4">
    <source>
        <dbReference type="Proteomes" id="UP001055057"/>
    </source>
</evidence>